<evidence type="ECO:0000313" key="2">
    <source>
        <dbReference type="EMBL" id="PNT32373.1"/>
    </source>
</evidence>
<evidence type="ECO:0000313" key="3">
    <source>
        <dbReference type="Proteomes" id="UP000006729"/>
    </source>
</evidence>
<dbReference type="CDD" id="cd00303">
    <property type="entry name" value="retropepsin_like"/>
    <property type="match status" value="1"/>
</dbReference>
<gene>
    <name evidence="2" type="ORF">POPTR_006G185800</name>
</gene>
<dbReference type="GO" id="GO:0009535">
    <property type="term" value="C:chloroplast thylakoid membrane"/>
    <property type="evidence" value="ECO:0000318"/>
    <property type="project" value="GO_Central"/>
</dbReference>
<dbReference type="GO" id="GO:0009654">
    <property type="term" value="C:photosystem II oxygen evolving complex"/>
    <property type="evidence" value="ECO:0007669"/>
    <property type="project" value="InterPro"/>
</dbReference>
<proteinExistence type="predicted"/>
<keyword evidence="3" id="KW-1185">Reference proteome</keyword>
<dbReference type="Gene3D" id="3.40.1000.10">
    <property type="entry name" value="Mog1/PsbP, alpha/beta/alpha sandwich"/>
    <property type="match status" value="1"/>
</dbReference>
<dbReference type="InParanoid" id="A0A2K2A4B1"/>
<dbReference type="Proteomes" id="UP000006729">
    <property type="component" value="Chromosome 6"/>
</dbReference>
<dbReference type="InterPro" id="IPR002683">
    <property type="entry name" value="PsbP_C"/>
</dbReference>
<reference evidence="2 3" key="1">
    <citation type="journal article" date="2006" name="Science">
        <title>The genome of black cottonwood, Populus trichocarpa (Torr. &amp; Gray).</title>
        <authorList>
            <person name="Tuskan G.A."/>
            <person name="Difazio S."/>
            <person name="Jansson S."/>
            <person name="Bohlmann J."/>
            <person name="Grigoriev I."/>
            <person name="Hellsten U."/>
            <person name="Putnam N."/>
            <person name="Ralph S."/>
            <person name="Rombauts S."/>
            <person name="Salamov A."/>
            <person name="Schein J."/>
            <person name="Sterck L."/>
            <person name="Aerts A."/>
            <person name="Bhalerao R.R."/>
            <person name="Bhalerao R.P."/>
            <person name="Blaudez D."/>
            <person name="Boerjan W."/>
            <person name="Brun A."/>
            <person name="Brunner A."/>
            <person name="Busov V."/>
            <person name="Campbell M."/>
            <person name="Carlson J."/>
            <person name="Chalot M."/>
            <person name="Chapman J."/>
            <person name="Chen G.L."/>
            <person name="Cooper D."/>
            <person name="Coutinho P.M."/>
            <person name="Couturier J."/>
            <person name="Covert S."/>
            <person name="Cronk Q."/>
            <person name="Cunningham R."/>
            <person name="Davis J."/>
            <person name="Degroeve S."/>
            <person name="Dejardin A."/>
            <person name="Depamphilis C."/>
            <person name="Detter J."/>
            <person name="Dirks B."/>
            <person name="Dubchak I."/>
            <person name="Duplessis S."/>
            <person name="Ehlting J."/>
            <person name="Ellis B."/>
            <person name="Gendler K."/>
            <person name="Goodstein D."/>
            <person name="Gribskov M."/>
            <person name="Grimwood J."/>
            <person name="Groover A."/>
            <person name="Gunter L."/>
            <person name="Hamberger B."/>
            <person name="Heinze B."/>
            <person name="Helariutta Y."/>
            <person name="Henrissat B."/>
            <person name="Holligan D."/>
            <person name="Holt R."/>
            <person name="Huang W."/>
            <person name="Islam-Faridi N."/>
            <person name="Jones S."/>
            <person name="Jones-Rhoades M."/>
            <person name="Jorgensen R."/>
            <person name="Joshi C."/>
            <person name="Kangasjarvi J."/>
            <person name="Karlsson J."/>
            <person name="Kelleher C."/>
            <person name="Kirkpatrick R."/>
            <person name="Kirst M."/>
            <person name="Kohler A."/>
            <person name="Kalluri U."/>
            <person name="Larimer F."/>
            <person name="Leebens-Mack J."/>
            <person name="Leple J.C."/>
            <person name="Locascio P."/>
            <person name="Lou Y."/>
            <person name="Lucas S."/>
            <person name="Martin F."/>
            <person name="Montanini B."/>
            <person name="Napoli C."/>
            <person name="Nelson D.R."/>
            <person name="Nelson C."/>
            <person name="Nieminen K."/>
            <person name="Nilsson O."/>
            <person name="Pereda V."/>
            <person name="Peter G."/>
            <person name="Philippe R."/>
            <person name="Pilate G."/>
            <person name="Poliakov A."/>
            <person name="Razumovskaya J."/>
            <person name="Richardson P."/>
            <person name="Rinaldi C."/>
            <person name="Ritland K."/>
            <person name="Rouze P."/>
            <person name="Ryaboy D."/>
            <person name="Schmutz J."/>
            <person name="Schrader J."/>
            <person name="Segerman B."/>
            <person name="Shin H."/>
            <person name="Siddiqui A."/>
            <person name="Sterky F."/>
            <person name="Terry A."/>
            <person name="Tsai C.J."/>
            <person name="Uberbacher E."/>
            <person name="Unneberg P."/>
            <person name="Vahala J."/>
            <person name="Wall K."/>
            <person name="Wessler S."/>
            <person name="Yang G."/>
            <person name="Yin T."/>
            <person name="Douglas C."/>
            <person name="Marra M."/>
            <person name="Sandberg G."/>
            <person name="Van de Peer Y."/>
            <person name="Rokhsar D."/>
        </authorList>
    </citation>
    <scope>NUCLEOTIDE SEQUENCE [LARGE SCALE GENOMIC DNA]</scope>
    <source>
        <strain evidence="3">cv. Nisqually</strain>
    </source>
</reference>
<dbReference type="GO" id="GO:0048564">
    <property type="term" value="P:photosystem I assembly"/>
    <property type="evidence" value="ECO:0000318"/>
    <property type="project" value="GO_Central"/>
</dbReference>
<name>A0A2K2A4B1_POPTR</name>
<dbReference type="PANTHER" id="PTHR33240">
    <property type="entry name" value="OS08G0508500 PROTEIN"/>
    <property type="match status" value="1"/>
</dbReference>
<protein>
    <recommendedName>
        <fullName evidence="1">PsbP C-terminal domain-containing protein</fullName>
    </recommendedName>
</protein>
<dbReference type="AlphaFoldDB" id="A0A2K2A4B1"/>
<dbReference type="GO" id="GO:0019898">
    <property type="term" value="C:extrinsic component of membrane"/>
    <property type="evidence" value="ECO:0007669"/>
    <property type="project" value="InterPro"/>
</dbReference>
<dbReference type="Pfam" id="PF01789">
    <property type="entry name" value="PsbP"/>
    <property type="match status" value="1"/>
</dbReference>
<dbReference type="PANTHER" id="PTHR33240:SF17">
    <property type="entry name" value="EUKARYOTIC PEPTIDE CHAIN RELEASE FACTOR GTP-BINDING SUBUNIT-LIKE"/>
    <property type="match status" value="1"/>
</dbReference>
<dbReference type="GO" id="GO:0005509">
    <property type="term" value="F:calcium ion binding"/>
    <property type="evidence" value="ECO:0007669"/>
    <property type="project" value="InterPro"/>
</dbReference>
<accession>A0A2K2A4B1</accession>
<organism evidence="2 3">
    <name type="scientific">Populus trichocarpa</name>
    <name type="common">Western balsam poplar</name>
    <name type="synonym">Populus balsamifera subsp. trichocarpa</name>
    <dbReference type="NCBI Taxonomy" id="3694"/>
    <lineage>
        <taxon>Eukaryota</taxon>
        <taxon>Viridiplantae</taxon>
        <taxon>Streptophyta</taxon>
        <taxon>Embryophyta</taxon>
        <taxon>Tracheophyta</taxon>
        <taxon>Spermatophyta</taxon>
        <taxon>Magnoliopsida</taxon>
        <taxon>eudicotyledons</taxon>
        <taxon>Gunneridae</taxon>
        <taxon>Pentapetalae</taxon>
        <taxon>rosids</taxon>
        <taxon>fabids</taxon>
        <taxon>Malpighiales</taxon>
        <taxon>Salicaceae</taxon>
        <taxon>Saliceae</taxon>
        <taxon>Populus</taxon>
    </lineage>
</organism>
<evidence type="ECO:0000259" key="1">
    <source>
        <dbReference type="Pfam" id="PF01789"/>
    </source>
</evidence>
<sequence length="411" mass="46556">MRKRQFVHHAIFDHTYQVPLSDRRKSGKHLEEKFIQEDIYTSYQIRYSPLSRLTSFNDLCAKLVTHFNTSIPTKKSFIELFGITQVKDGSTRTYLKRFNEEMLKVENLIKSVAFKALISRVKEKALWKKLYALLDRRLLKVKQAMESHIQVEEASTLSLGPPYFTRDKQSESSLDEVACPNKTALLEEIPIPRGIRRNQPGNVWVLVDDGTTVNILFAEVMVQMGIPSSKLTPVKTFLVGIEGPGVLVKGALKLPIVMGTSSKCVLLQQSFMVIYMALAYNAILGRPLLHQINAIISTRYLALKFPTQKGATVSGDQTISRQFATTCLKGKKERAEAVEVMSVPERSSHEGLQVLEFEYRIDSTRTGMQRILSTAFVSSKKLYLFNITLLTLLREQFLEEIVNSFDAAPVT</sequence>
<dbReference type="EMBL" id="CM009295">
    <property type="protein sequence ID" value="PNT32373.1"/>
    <property type="molecule type" value="Genomic_DNA"/>
</dbReference>
<feature type="domain" description="PsbP C-terminal" evidence="1">
    <location>
        <begin position="320"/>
        <end position="406"/>
    </location>
</feature>